<evidence type="ECO:0000313" key="3">
    <source>
        <dbReference type="Proteomes" id="UP000006591"/>
    </source>
</evidence>
<dbReference type="Proteomes" id="UP000006591">
    <property type="component" value="Chromosome 6"/>
</dbReference>
<organism evidence="2">
    <name type="scientific">Oryza nivara</name>
    <name type="common">Indian wild rice</name>
    <name type="synonym">Oryza sativa f. spontanea</name>
    <dbReference type="NCBI Taxonomy" id="4536"/>
    <lineage>
        <taxon>Eukaryota</taxon>
        <taxon>Viridiplantae</taxon>
        <taxon>Streptophyta</taxon>
        <taxon>Embryophyta</taxon>
        <taxon>Tracheophyta</taxon>
        <taxon>Spermatophyta</taxon>
        <taxon>Magnoliopsida</taxon>
        <taxon>Liliopsida</taxon>
        <taxon>Poales</taxon>
        <taxon>Poaceae</taxon>
        <taxon>BOP clade</taxon>
        <taxon>Oryzoideae</taxon>
        <taxon>Oryzeae</taxon>
        <taxon>Oryzinae</taxon>
        <taxon>Oryza</taxon>
    </lineage>
</organism>
<feature type="region of interest" description="Disordered" evidence="1">
    <location>
        <begin position="43"/>
        <end position="116"/>
    </location>
</feature>
<sequence length="116" mass="12302">MSPELALMEAEVELVGWRGEAGVGVALSEASRCGNVEQSAWRRWASGGGQDGRRRQSMGEEGKMGDGGRAVLKASVRGRQADCSMLPHRDASDKAMTTPASPRLAATTKLTPTPDF</sequence>
<name>A0A0E0HKQ5_ORYNI</name>
<reference evidence="2" key="1">
    <citation type="submission" date="2015-04" db="UniProtKB">
        <authorList>
            <consortium name="EnsemblPlants"/>
        </authorList>
    </citation>
    <scope>IDENTIFICATION</scope>
    <source>
        <strain evidence="2">SL10</strain>
    </source>
</reference>
<keyword evidence="3" id="KW-1185">Reference proteome</keyword>
<dbReference type="Gramene" id="ONIVA06G03140.1">
    <property type="protein sequence ID" value="ONIVA06G03140.1"/>
    <property type="gene ID" value="ONIVA06G03140"/>
</dbReference>
<accession>A0A0E0HKQ5</accession>
<proteinExistence type="predicted"/>
<dbReference type="HOGENOM" id="CLU_2100852_0_0_1"/>
<dbReference type="EnsemblPlants" id="ONIVA06G03140.1">
    <property type="protein sequence ID" value="ONIVA06G03140.1"/>
    <property type="gene ID" value="ONIVA06G03140"/>
</dbReference>
<reference evidence="2" key="2">
    <citation type="submission" date="2018-04" db="EMBL/GenBank/DDBJ databases">
        <title>OnivRS2 (Oryza nivara Reference Sequence Version 2).</title>
        <authorList>
            <person name="Zhang J."/>
            <person name="Kudrna D."/>
            <person name="Lee S."/>
            <person name="Talag J."/>
            <person name="Rajasekar S."/>
            <person name="Welchert J."/>
            <person name="Hsing Y.-I."/>
            <person name="Wing R.A."/>
        </authorList>
    </citation>
    <scope>NUCLEOTIDE SEQUENCE [LARGE SCALE GENOMIC DNA]</scope>
    <source>
        <strain evidence="2">SL10</strain>
    </source>
</reference>
<dbReference type="AlphaFoldDB" id="A0A0E0HKQ5"/>
<protein>
    <submittedName>
        <fullName evidence="2">Uncharacterized protein</fullName>
    </submittedName>
</protein>
<evidence type="ECO:0000313" key="2">
    <source>
        <dbReference type="EnsemblPlants" id="ONIVA06G03140.1"/>
    </source>
</evidence>
<feature type="compositionally biased region" description="Basic and acidic residues" evidence="1">
    <location>
        <begin position="51"/>
        <end position="66"/>
    </location>
</feature>
<evidence type="ECO:0000256" key="1">
    <source>
        <dbReference type="SAM" id="MobiDB-lite"/>
    </source>
</evidence>